<dbReference type="GO" id="GO:0016788">
    <property type="term" value="F:hydrolase activity, acting on ester bonds"/>
    <property type="evidence" value="ECO:0007669"/>
    <property type="project" value="InterPro"/>
</dbReference>
<dbReference type="Proteomes" id="UP001140560">
    <property type="component" value="Unassembled WGS sequence"/>
</dbReference>
<dbReference type="InterPro" id="IPR045136">
    <property type="entry name" value="Iah1-like"/>
</dbReference>
<dbReference type="AlphaFoldDB" id="A0A9W9CI13"/>
<sequence length="213" mass="24284">MPEDRLQATQLGGLLVRHGLAIFFGANDSSLPDAPNKQHVPLDEYQTNLEKIITHPKIKEHSPRIIIIAPPPINEHLWWPRDQSNGYERVSRVASTTKEYADAACNVGAKLGIPVVNLWKAFMSRIDFKADAWKFGDPLPGSLSIPQNDALMKLMYDGLHFEPEGYRILFEELMKVVVEQWPDQVPEELPMVFPAWNDQEAWKARERTQTSSK</sequence>
<dbReference type="PANTHER" id="PTHR14209">
    <property type="entry name" value="ISOAMYL ACETATE-HYDROLYZING ESTERASE 1"/>
    <property type="match status" value="1"/>
</dbReference>
<evidence type="ECO:0000313" key="1">
    <source>
        <dbReference type="EMBL" id="KAJ4363374.1"/>
    </source>
</evidence>
<name>A0A9W9CI13_9PLEO</name>
<dbReference type="Gene3D" id="3.40.50.1110">
    <property type="entry name" value="SGNH hydrolase"/>
    <property type="match status" value="1"/>
</dbReference>
<dbReference type="Pfam" id="PF00657">
    <property type="entry name" value="Lipase_GDSL"/>
    <property type="match status" value="1"/>
</dbReference>
<comment type="caution">
    <text evidence="1">The sequence shown here is derived from an EMBL/GenBank/DDBJ whole genome shotgun (WGS) entry which is preliminary data.</text>
</comment>
<dbReference type="InterPro" id="IPR036514">
    <property type="entry name" value="SGNH_hydro_sf"/>
</dbReference>
<reference evidence="1" key="1">
    <citation type="submission" date="2022-10" db="EMBL/GenBank/DDBJ databases">
        <title>Tapping the CABI collections for fungal endophytes: first genome assemblies for Collariella, Neodidymelliopsis, Ascochyta clinopodiicola, Didymella pomorum, Didymosphaeria variabile, Neocosmospora piperis and Neocucurbitaria cava.</title>
        <authorList>
            <person name="Hill R."/>
        </authorList>
    </citation>
    <scope>NUCLEOTIDE SEQUENCE</scope>
    <source>
        <strain evidence="1">IMI 356814</strain>
    </source>
</reference>
<dbReference type="OrthoDB" id="671439at2759"/>
<dbReference type="EMBL" id="JAPEUY010000019">
    <property type="protein sequence ID" value="KAJ4363374.1"/>
    <property type="molecule type" value="Genomic_DNA"/>
</dbReference>
<gene>
    <name evidence="1" type="ORF">N0V83_009667</name>
</gene>
<evidence type="ECO:0008006" key="3">
    <source>
        <dbReference type="Google" id="ProtNLM"/>
    </source>
</evidence>
<proteinExistence type="predicted"/>
<keyword evidence="2" id="KW-1185">Reference proteome</keyword>
<evidence type="ECO:0000313" key="2">
    <source>
        <dbReference type="Proteomes" id="UP001140560"/>
    </source>
</evidence>
<organism evidence="1 2">
    <name type="scientific">Neocucurbitaria cava</name>
    <dbReference type="NCBI Taxonomy" id="798079"/>
    <lineage>
        <taxon>Eukaryota</taxon>
        <taxon>Fungi</taxon>
        <taxon>Dikarya</taxon>
        <taxon>Ascomycota</taxon>
        <taxon>Pezizomycotina</taxon>
        <taxon>Dothideomycetes</taxon>
        <taxon>Pleosporomycetidae</taxon>
        <taxon>Pleosporales</taxon>
        <taxon>Pleosporineae</taxon>
        <taxon>Cucurbitariaceae</taxon>
        <taxon>Neocucurbitaria</taxon>
    </lineage>
</organism>
<protein>
    <recommendedName>
        <fullName evidence="3">SGNH hydrolase-type esterase domain-containing protein</fullName>
    </recommendedName>
</protein>
<accession>A0A9W9CI13</accession>
<dbReference type="InterPro" id="IPR001087">
    <property type="entry name" value="GDSL"/>
</dbReference>
<dbReference type="SUPFAM" id="SSF52266">
    <property type="entry name" value="SGNH hydrolase"/>
    <property type="match status" value="1"/>
</dbReference>
<dbReference type="PANTHER" id="PTHR14209:SF19">
    <property type="entry name" value="ISOAMYL ACETATE-HYDROLYZING ESTERASE 1 HOMOLOG"/>
    <property type="match status" value="1"/>
</dbReference>